<name>A0A5B9MDT5_9BACT</name>
<dbReference type="SUPFAM" id="SSF46626">
    <property type="entry name" value="Cytochrome c"/>
    <property type="match status" value="5"/>
</dbReference>
<dbReference type="InterPro" id="IPR036909">
    <property type="entry name" value="Cyt_c-like_dom_sf"/>
</dbReference>
<keyword evidence="2 4" id="KW-0479">Metal-binding</keyword>
<dbReference type="AlphaFoldDB" id="A0A5B9MDT5"/>
<dbReference type="Proteomes" id="UP000321353">
    <property type="component" value="Chromosome"/>
</dbReference>
<sequence>MSVMLSSTTAHDHWWSIAESMWARSIPRVTGNTLPPYRVSQCRYTVSNRLWNPGTTTRVFRVNRILIVVLLVLTACFARRGLAQSPSQPSLTDRLLAAGSDSLADQARERGDGVRGAILFSTQTLACTKCHAQAAEDLLGPDLNQAIAKLKDQEIVEAILQPSKVISKGFESVKILTLSGRVVTGRIVRRDDETILLRELSDANRLIEIPTDDIERLANDTVSAMPTKLADQLADRQQFLDLVKYLMDIAQAGAMPKVAGTINVATGTLEPRIYGKVLLDQFGCVNCHHNDTDETTRQRLMPAKQAPLLTSAASRIDPGYIRRFIADPHTIKPGTSMPNVMGHLSGDDRDAASTAITHYLVSLAGAPFHRDDVDAESATRGHELFHSVGCVACHSPRDEHGTESMPENSVALGDLSQKYSVAGLSTFLEHPHSVRPSGRMPDMKLTHWEAIDLANYLSVGVDSQLESSPMQADPSLIDHGRNWFAKLGCVECHVAKDAVQSNQHRQLATHSPALSQLDTERGCLSTGFGNWPRYELDDNQRDAIRVALAAADTALGDRDQIVLTMESFRCYRCHRRDDLGGVSDQRDPFFHTTNENLGPQGRIPPSLTGVGGKLRSKWMRDVLVGGRSIRPYVKTRMPQYGADNVAHLIELFAAVDPKPSVKITETPDPKEARKTGHELVGRSGLNCIACHTFQQKPAQTMPAVDLTEMAQRLHKEWFFQYMVSPQLLSPGTVMPSFWPGGKAIRKEVLDGDPNLQVGAIWEYLLEGRQARTPQGLQLEPIELLADQDRAVMLRRSYRDIGKRGIGVGYPGGLNLAYDAEQMRLAMIWKGKFADPGGVWRSQGHGTVRPLGTDLIAFSAGPDLDDARQPWIVDQGRPPHHRFTGYFLDDIGRPTWTYRYGEIEIEDYAIDGNDSDADQPLLKRSVTLNSQRPRDNLVFRVASGKRIRAIDEHSFLVGQSLRVRIDPQHQAQIVDAGSEKRLVVPLSLPTGRTTLEVEYRW</sequence>
<dbReference type="GO" id="GO:0009055">
    <property type="term" value="F:electron transfer activity"/>
    <property type="evidence" value="ECO:0007669"/>
    <property type="project" value="InterPro"/>
</dbReference>
<dbReference type="PANTHER" id="PTHR33546:SF1">
    <property type="entry name" value="LARGE, MULTIFUNCTIONAL SECRETED PROTEIN"/>
    <property type="match status" value="1"/>
</dbReference>
<keyword evidence="7" id="KW-1185">Reference proteome</keyword>
<evidence type="ECO:0000256" key="1">
    <source>
        <dbReference type="ARBA" id="ARBA00022617"/>
    </source>
</evidence>
<protein>
    <submittedName>
        <fullName evidence="6">Cytochrome c</fullName>
    </submittedName>
</protein>
<dbReference type="GO" id="GO:0020037">
    <property type="term" value="F:heme binding"/>
    <property type="evidence" value="ECO:0007669"/>
    <property type="project" value="InterPro"/>
</dbReference>
<gene>
    <name evidence="6" type="ORF">Mal15_14570</name>
</gene>
<feature type="domain" description="Cytochrome c" evidence="5">
    <location>
        <begin position="551"/>
        <end position="656"/>
    </location>
</feature>
<dbReference type="SUPFAM" id="SSF48695">
    <property type="entry name" value="Multiheme cytochromes"/>
    <property type="match status" value="1"/>
</dbReference>
<organism evidence="6 7">
    <name type="scientific">Stieleria maiorica</name>
    <dbReference type="NCBI Taxonomy" id="2795974"/>
    <lineage>
        <taxon>Bacteria</taxon>
        <taxon>Pseudomonadati</taxon>
        <taxon>Planctomycetota</taxon>
        <taxon>Planctomycetia</taxon>
        <taxon>Pirellulales</taxon>
        <taxon>Pirellulaceae</taxon>
        <taxon>Stieleria</taxon>
    </lineage>
</organism>
<dbReference type="PROSITE" id="PS51007">
    <property type="entry name" value="CYTC"/>
    <property type="match status" value="4"/>
</dbReference>
<dbReference type="PANTHER" id="PTHR33546">
    <property type="entry name" value="LARGE, MULTIFUNCTIONAL SECRETED PROTEIN-RELATED"/>
    <property type="match status" value="1"/>
</dbReference>
<feature type="domain" description="Cytochrome c" evidence="5">
    <location>
        <begin position="111"/>
        <end position="250"/>
    </location>
</feature>
<evidence type="ECO:0000313" key="6">
    <source>
        <dbReference type="EMBL" id="QEF97417.1"/>
    </source>
</evidence>
<evidence type="ECO:0000256" key="3">
    <source>
        <dbReference type="ARBA" id="ARBA00023004"/>
    </source>
</evidence>
<evidence type="ECO:0000259" key="5">
    <source>
        <dbReference type="PROSITE" id="PS51007"/>
    </source>
</evidence>
<dbReference type="KEGG" id="smam:Mal15_14570"/>
<evidence type="ECO:0000256" key="4">
    <source>
        <dbReference type="PROSITE-ProRule" id="PRU00433"/>
    </source>
</evidence>
<dbReference type="InterPro" id="IPR009056">
    <property type="entry name" value="Cyt_c-like_dom"/>
</dbReference>
<dbReference type="InterPro" id="IPR036280">
    <property type="entry name" value="Multihaem_cyt_sf"/>
</dbReference>
<proteinExistence type="predicted"/>
<feature type="domain" description="Cytochrome c" evidence="5">
    <location>
        <begin position="376"/>
        <end position="461"/>
    </location>
</feature>
<keyword evidence="1 4" id="KW-0349">Heme</keyword>
<evidence type="ECO:0000256" key="2">
    <source>
        <dbReference type="ARBA" id="ARBA00022723"/>
    </source>
</evidence>
<reference evidence="6 7" key="1">
    <citation type="submission" date="2019-02" db="EMBL/GenBank/DDBJ databases">
        <title>Planctomycetal bacteria perform biofilm scaping via a novel small molecule.</title>
        <authorList>
            <person name="Jeske O."/>
            <person name="Boedeker C."/>
            <person name="Wiegand S."/>
            <person name="Breitling P."/>
            <person name="Kallscheuer N."/>
            <person name="Jogler M."/>
            <person name="Rohde M."/>
            <person name="Petersen J."/>
            <person name="Medema M.H."/>
            <person name="Surup F."/>
            <person name="Jogler C."/>
        </authorList>
    </citation>
    <scope>NUCLEOTIDE SEQUENCE [LARGE SCALE GENOMIC DNA]</scope>
    <source>
        <strain evidence="6 7">Mal15</strain>
    </source>
</reference>
<accession>A0A5B9MDT5</accession>
<feature type="domain" description="Cytochrome c" evidence="5">
    <location>
        <begin position="270"/>
        <end position="364"/>
    </location>
</feature>
<dbReference type="EMBL" id="CP036264">
    <property type="protein sequence ID" value="QEF97417.1"/>
    <property type="molecule type" value="Genomic_DNA"/>
</dbReference>
<dbReference type="Gene3D" id="1.10.760.10">
    <property type="entry name" value="Cytochrome c-like domain"/>
    <property type="match status" value="5"/>
</dbReference>
<dbReference type="GO" id="GO:0046872">
    <property type="term" value="F:metal ion binding"/>
    <property type="evidence" value="ECO:0007669"/>
    <property type="project" value="UniProtKB-KW"/>
</dbReference>
<keyword evidence="3 4" id="KW-0408">Iron</keyword>
<evidence type="ECO:0000313" key="7">
    <source>
        <dbReference type="Proteomes" id="UP000321353"/>
    </source>
</evidence>